<dbReference type="AlphaFoldDB" id="A0A212CFF2"/>
<proteinExistence type="predicted"/>
<feature type="non-terminal residue" evidence="2">
    <location>
        <position position="1"/>
    </location>
</feature>
<keyword evidence="3" id="KW-1185">Reference proteome</keyword>
<name>A0A212CFF2_CEREH</name>
<dbReference type="GO" id="GO:0070936">
    <property type="term" value="P:protein K48-linked ubiquitination"/>
    <property type="evidence" value="ECO:0007669"/>
    <property type="project" value="TreeGrafter"/>
</dbReference>
<dbReference type="InterPro" id="IPR006800">
    <property type="entry name" value="Pellino_fam"/>
</dbReference>
<evidence type="ECO:0000313" key="3">
    <source>
        <dbReference type="Proteomes" id="UP000242450"/>
    </source>
</evidence>
<protein>
    <recommendedName>
        <fullName evidence="1">Pellino FHA domain-containing protein</fullName>
    </recommendedName>
</protein>
<dbReference type="PANTHER" id="PTHR12098">
    <property type="entry name" value="E3 UBIQUITIN-PROTEIN LIGASE PELLINO-RELATED"/>
    <property type="match status" value="1"/>
</dbReference>
<gene>
    <name evidence="2" type="ORF">Celaphus_00001844</name>
</gene>
<dbReference type="PANTHER" id="PTHR12098:SF4">
    <property type="entry name" value="E3 UBIQUITIN-PROTEIN LIGASE PELLINO HOMOLOG 1"/>
    <property type="match status" value="1"/>
</dbReference>
<reference evidence="2 3" key="1">
    <citation type="journal article" date="2018" name="Mol. Genet. Genomics">
        <title>The red deer Cervus elaphus genome CerEla1.0: sequencing, annotating, genes, and chromosomes.</title>
        <authorList>
            <person name="Bana N.A."/>
            <person name="Nyiri A."/>
            <person name="Nagy J."/>
            <person name="Frank K."/>
            <person name="Nagy T."/>
            <person name="Steger V."/>
            <person name="Schiller M."/>
            <person name="Lakatos P."/>
            <person name="Sugar L."/>
            <person name="Horn P."/>
            <person name="Barta E."/>
            <person name="Orosz L."/>
        </authorList>
    </citation>
    <scope>NUCLEOTIDE SEQUENCE [LARGE SCALE GENOMIC DNA]</scope>
    <source>
        <strain evidence="2">Hungarian</strain>
    </source>
</reference>
<sequence>VTKEISKKDQYSIAWGPDSTQIYAAGFDSSKNSFLGKKSGILKVSDGQRNGLNTNGRFYNVVVAYSRRPFLPPVVKNSVLRQKINAVLPQNPIEFKALAFPSINRKDGDENSHGYS</sequence>
<dbReference type="GO" id="GO:0061630">
    <property type="term" value="F:ubiquitin protein ligase activity"/>
    <property type="evidence" value="ECO:0007669"/>
    <property type="project" value="InterPro"/>
</dbReference>
<accession>A0A212CFF2</accession>
<evidence type="ECO:0000313" key="2">
    <source>
        <dbReference type="EMBL" id="OWK04690.1"/>
    </source>
</evidence>
<dbReference type="EMBL" id="MKHE01000020">
    <property type="protein sequence ID" value="OWK04690.1"/>
    <property type="molecule type" value="Genomic_DNA"/>
</dbReference>
<dbReference type="OrthoDB" id="8801906at2759"/>
<feature type="domain" description="Pellino FHA" evidence="1">
    <location>
        <begin position="17"/>
        <end position="56"/>
    </location>
</feature>
<organism evidence="2 3">
    <name type="scientific">Cervus elaphus hippelaphus</name>
    <name type="common">European red deer</name>
    <dbReference type="NCBI Taxonomy" id="46360"/>
    <lineage>
        <taxon>Eukaryota</taxon>
        <taxon>Metazoa</taxon>
        <taxon>Chordata</taxon>
        <taxon>Craniata</taxon>
        <taxon>Vertebrata</taxon>
        <taxon>Euteleostomi</taxon>
        <taxon>Mammalia</taxon>
        <taxon>Eutheria</taxon>
        <taxon>Laurasiatheria</taxon>
        <taxon>Artiodactyla</taxon>
        <taxon>Ruminantia</taxon>
        <taxon>Pecora</taxon>
        <taxon>Cervidae</taxon>
        <taxon>Cervinae</taxon>
        <taxon>Cervus</taxon>
    </lineage>
</organism>
<dbReference type="GO" id="GO:0008592">
    <property type="term" value="P:regulation of Toll signaling pathway"/>
    <property type="evidence" value="ECO:0007669"/>
    <property type="project" value="InterPro"/>
</dbReference>
<comment type="caution">
    <text evidence="2">The sequence shown here is derived from an EMBL/GenBank/DDBJ whole genome shotgun (WGS) entry which is preliminary data.</text>
</comment>
<dbReference type="Proteomes" id="UP000242450">
    <property type="component" value="Chromosome 20"/>
</dbReference>
<evidence type="ECO:0000259" key="1">
    <source>
        <dbReference type="Pfam" id="PF04710"/>
    </source>
</evidence>
<dbReference type="InterPro" id="IPR048334">
    <property type="entry name" value="Pellino_FHA"/>
</dbReference>
<dbReference type="Pfam" id="PF04710">
    <property type="entry name" value="Pellino_FHA"/>
    <property type="match status" value="1"/>
</dbReference>